<gene>
    <name evidence="4" type="ORF">ACFQ1T_12410</name>
</gene>
<dbReference type="InterPro" id="IPR004606">
    <property type="entry name" value="Mop_domain"/>
</dbReference>
<dbReference type="PANTHER" id="PTHR30432:SF1">
    <property type="entry name" value="DNA-BINDING TRANSCRIPTIONAL DUAL REGULATOR MODE"/>
    <property type="match status" value="1"/>
</dbReference>
<feature type="domain" description="Mop" evidence="3">
    <location>
        <begin position="85"/>
        <end position="151"/>
    </location>
</feature>
<keyword evidence="1 2" id="KW-0500">Molybdenum</keyword>
<keyword evidence="5" id="KW-1185">Reference proteome</keyword>
<reference evidence="5" key="1">
    <citation type="journal article" date="2019" name="Int. J. Syst. Evol. Microbiol.">
        <title>The Global Catalogue of Microorganisms (GCM) 10K type strain sequencing project: providing services to taxonomists for standard genome sequencing and annotation.</title>
        <authorList>
            <consortium name="The Broad Institute Genomics Platform"/>
            <consortium name="The Broad Institute Genome Sequencing Center for Infectious Disease"/>
            <person name="Wu L."/>
            <person name="Ma J."/>
        </authorList>
    </citation>
    <scope>NUCLEOTIDE SEQUENCE [LARGE SCALE GENOMIC DNA]</scope>
    <source>
        <strain evidence="5">CCUG 59685</strain>
    </source>
</reference>
<dbReference type="Pfam" id="PF03459">
    <property type="entry name" value="TOBE"/>
    <property type="match status" value="2"/>
</dbReference>
<dbReference type="InterPro" id="IPR005116">
    <property type="entry name" value="Transp-assoc_OB_typ1"/>
</dbReference>
<evidence type="ECO:0000313" key="5">
    <source>
        <dbReference type="Proteomes" id="UP001597106"/>
    </source>
</evidence>
<dbReference type="NCBIfam" id="TIGR00638">
    <property type="entry name" value="Mop"/>
    <property type="match status" value="2"/>
</dbReference>
<dbReference type="SUPFAM" id="SSF50331">
    <property type="entry name" value="MOP-like"/>
    <property type="match status" value="2"/>
</dbReference>
<evidence type="ECO:0000259" key="3">
    <source>
        <dbReference type="PROSITE" id="PS51866"/>
    </source>
</evidence>
<dbReference type="Proteomes" id="UP001597106">
    <property type="component" value="Unassembled WGS sequence"/>
</dbReference>
<sequence length="153" mass="15654">MVSQPDQENIVMKISARNQFQGNITAVHPGSVHTEIEIALGNGDTLVAMVTHSSAHSLGLTSGKSVLALVKASSMMVMTESEGYALSARNVLRGVVAQVISGPVSAEVKLDLPGGNTVFASITHEAARELGLSQGASASVVFKASAVILAVAS</sequence>
<evidence type="ECO:0000256" key="2">
    <source>
        <dbReference type="PROSITE-ProRule" id="PRU01213"/>
    </source>
</evidence>
<dbReference type="PROSITE" id="PS51866">
    <property type="entry name" value="MOP"/>
    <property type="match status" value="2"/>
</dbReference>
<dbReference type="InterPro" id="IPR051815">
    <property type="entry name" value="Molybdate_resp_trans_reg"/>
</dbReference>
<dbReference type="Gene3D" id="2.40.50.100">
    <property type="match status" value="2"/>
</dbReference>
<name>A0ABW3GJ88_9PROT</name>
<dbReference type="PANTHER" id="PTHR30432">
    <property type="entry name" value="TRANSCRIPTIONAL REGULATOR MODE"/>
    <property type="match status" value="1"/>
</dbReference>
<comment type="caution">
    <text evidence="4">The sequence shown here is derived from an EMBL/GenBank/DDBJ whole genome shotgun (WGS) entry which is preliminary data.</text>
</comment>
<proteinExistence type="predicted"/>
<protein>
    <submittedName>
        <fullName evidence="4">Molybdopterin-binding protein</fullName>
    </submittedName>
</protein>
<organism evidence="4 5">
    <name type="scientific">Methylophilus glucosoxydans</name>
    <dbReference type="NCBI Taxonomy" id="752553"/>
    <lineage>
        <taxon>Bacteria</taxon>
        <taxon>Pseudomonadati</taxon>
        <taxon>Pseudomonadota</taxon>
        <taxon>Betaproteobacteria</taxon>
        <taxon>Nitrosomonadales</taxon>
        <taxon>Methylophilaceae</taxon>
        <taxon>Methylophilus</taxon>
    </lineage>
</organism>
<feature type="domain" description="Mop" evidence="3">
    <location>
        <begin position="13"/>
        <end position="79"/>
    </location>
</feature>
<dbReference type="RefSeq" id="WP_379077225.1">
    <property type="nucleotide sequence ID" value="NZ_JBHTJW010000003.1"/>
</dbReference>
<accession>A0ABW3GJ88</accession>
<dbReference type="EMBL" id="JBHTJW010000003">
    <property type="protein sequence ID" value="MFD0930580.1"/>
    <property type="molecule type" value="Genomic_DNA"/>
</dbReference>
<evidence type="ECO:0000256" key="1">
    <source>
        <dbReference type="ARBA" id="ARBA00022505"/>
    </source>
</evidence>
<dbReference type="InterPro" id="IPR008995">
    <property type="entry name" value="Mo/tungstate-bd_C_term_dom"/>
</dbReference>
<evidence type="ECO:0000313" key="4">
    <source>
        <dbReference type="EMBL" id="MFD0930580.1"/>
    </source>
</evidence>